<evidence type="ECO:0000256" key="3">
    <source>
        <dbReference type="ARBA" id="ARBA00023163"/>
    </source>
</evidence>
<keyword evidence="1" id="KW-0805">Transcription regulation</keyword>
<accession>A0A0U2LYQ5</accession>
<dbReference type="GO" id="GO:0003700">
    <property type="term" value="F:DNA-binding transcription factor activity"/>
    <property type="evidence" value="ECO:0007669"/>
    <property type="project" value="InterPro"/>
</dbReference>
<dbReference type="PANTHER" id="PTHR44846:SF1">
    <property type="entry name" value="MANNOSYL-D-GLYCERATE TRANSPORT_METABOLISM SYSTEM REPRESSOR MNGR-RELATED"/>
    <property type="match status" value="1"/>
</dbReference>
<evidence type="ECO:0000256" key="2">
    <source>
        <dbReference type="ARBA" id="ARBA00023125"/>
    </source>
</evidence>
<sequence length="244" mass="28265">MTNFKIKKQTLAQATYQKLKTLIESKELSEGEKLSSELKLSKMLDVSRPILREALLRLETEGYIVRKHGVGTFVLDSKPNLRSGLEKLDSITEFVTERDYQIGTKITETLRAVQDKKIVSALALEADQELVYFQRVRTADGVAFSIDDVYIPEKYLDEQLLEVQSKESMLEYFDHVLQHKIKKSDCLLYAENADQKTAKQLEIEENQAVQIMEQTFFNTLNQPVFYCKTTVSNTILQFYFVRNR</sequence>
<feature type="domain" description="HTH gntR-type" evidence="4">
    <location>
        <begin position="9"/>
        <end position="77"/>
    </location>
</feature>
<dbReference type="SMART" id="SM00866">
    <property type="entry name" value="UTRA"/>
    <property type="match status" value="1"/>
</dbReference>
<gene>
    <name evidence="5" type="ORF">ATZ35_15510</name>
</gene>
<dbReference type="RefSeq" id="WP_208928050.1">
    <property type="nucleotide sequence ID" value="NZ_CP013655.1"/>
</dbReference>
<dbReference type="PROSITE" id="PS50949">
    <property type="entry name" value="HTH_GNTR"/>
    <property type="match status" value="1"/>
</dbReference>
<protein>
    <recommendedName>
        <fullName evidence="4">HTH gntR-type domain-containing protein</fullName>
    </recommendedName>
</protein>
<keyword evidence="6" id="KW-1185">Reference proteome</keyword>
<organism evidence="5 6">
    <name type="scientific">Enterococcus rotai</name>
    <dbReference type="NCBI Taxonomy" id="118060"/>
    <lineage>
        <taxon>Bacteria</taxon>
        <taxon>Bacillati</taxon>
        <taxon>Bacillota</taxon>
        <taxon>Bacilli</taxon>
        <taxon>Lactobacillales</taxon>
        <taxon>Enterococcaceae</taxon>
        <taxon>Enterococcus</taxon>
    </lineage>
</organism>
<evidence type="ECO:0000313" key="6">
    <source>
        <dbReference type="Proteomes" id="UP000067523"/>
    </source>
</evidence>
<keyword evidence="2" id="KW-0238">DNA-binding</keyword>
<keyword evidence="3" id="KW-0804">Transcription</keyword>
<dbReference type="SMART" id="SM00345">
    <property type="entry name" value="HTH_GNTR"/>
    <property type="match status" value="1"/>
</dbReference>
<dbReference type="Pfam" id="PF07702">
    <property type="entry name" value="UTRA"/>
    <property type="match status" value="1"/>
</dbReference>
<evidence type="ECO:0000256" key="1">
    <source>
        <dbReference type="ARBA" id="ARBA00023015"/>
    </source>
</evidence>
<dbReference type="STRING" id="118060.ATZ35_15510"/>
<dbReference type="Gene3D" id="1.10.10.10">
    <property type="entry name" value="Winged helix-like DNA-binding domain superfamily/Winged helix DNA-binding domain"/>
    <property type="match status" value="1"/>
</dbReference>
<dbReference type="InterPro" id="IPR050679">
    <property type="entry name" value="Bact_HTH_transcr_reg"/>
</dbReference>
<dbReference type="PRINTS" id="PR00035">
    <property type="entry name" value="HTHGNTR"/>
</dbReference>
<dbReference type="Gene3D" id="3.40.1410.10">
    <property type="entry name" value="Chorismate lyase-like"/>
    <property type="match status" value="1"/>
</dbReference>
<dbReference type="EMBL" id="CP013655">
    <property type="protein sequence ID" value="ALS38501.1"/>
    <property type="molecule type" value="Genomic_DNA"/>
</dbReference>
<evidence type="ECO:0000313" key="5">
    <source>
        <dbReference type="EMBL" id="ALS38501.1"/>
    </source>
</evidence>
<dbReference type="InterPro" id="IPR028978">
    <property type="entry name" value="Chorismate_lyase_/UTRA_dom_sf"/>
</dbReference>
<dbReference type="InterPro" id="IPR000524">
    <property type="entry name" value="Tscrpt_reg_HTH_GntR"/>
</dbReference>
<dbReference type="PANTHER" id="PTHR44846">
    <property type="entry name" value="MANNOSYL-D-GLYCERATE TRANSPORT/METABOLISM SYSTEM REPRESSOR MNGR-RELATED"/>
    <property type="match status" value="1"/>
</dbReference>
<reference evidence="6" key="1">
    <citation type="submission" date="2015-12" db="EMBL/GenBank/DDBJ databases">
        <authorList>
            <person name="Lauer A."/>
            <person name="Humrighouse B."/>
            <person name="Loparev V."/>
            <person name="Shewmaker P.L."/>
            <person name="Whitney A.M."/>
            <person name="McLaughlin R.W."/>
        </authorList>
    </citation>
    <scope>NUCLEOTIDE SEQUENCE [LARGE SCALE GENOMIC DNA]</scope>
    <source>
        <strain evidence="6">LMG 26678</strain>
    </source>
</reference>
<dbReference type="SUPFAM" id="SSF64288">
    <property type="entry name" value="Chorismate lyase-like"/>
    <property type="match status" value="1"/>
</dbReference>
<dbReference type="InterPro" id="IPR036390">
    <property type="entry name" value="WH_DNA-bd_sf"/>
</dbReference>
<name>A0A0U2LYQ5_9ENTE</name>
<proteinExistence type="predicted"/>
<dbReference type="CDD" id="cd07377">
    <property type="entry name" value="WHTH_GntR"/>
    <property type="match status" value="1"/>
</dbReference>
<dbReference type="Pfam" id="PF00392">
    <property type="entry name" value="GntR"/>
    <property type="match status" value="1"/>
</dbReference>
<dbReference type="KEGG" id="erx:ATZ35_15510"/>
<dbReference type="SUPFAM" id="SSF46785">
    <property type="entry name" value="Winged helix' DNA-binding domain"/>
    <property type="match status" value="1"/>
</dbReference>
<dbReference type="GO" id="GO:0003677">
    <property type="term" value="F:DNA binding"/>
    <property type="evidence" value="ECO:0007669"/>
    <property type="project" value="UniProtKB-KW"/>
</dbReference>
<dbReference type="InterPro" id="IPR036388">
    <property type="entry name" value="WH-like_DNA-bd_sf"/>
</dbReference>
<dbReference type="GO" id="GO:0045892">
    <property type="term" value="P:negative regulation of DNA-templated transcription"/>
    <property type="evidence" value="ECO:0007669"/>
    <property type="project" value="TreeGrafter"/>
</dbReference>
<dbReference type="Proteomes" id="UP000067523">
    <property type="component" value="Chromosome"/>
</dbReference>
<dbReference type="InterPro" id="IPR011663">
    <property type="entry name" value="UTRA"/>
</dbReference>
<evidence type="ECO:0000259" key="4">
    <source>
        <dbReference type="PROSITE" id="PS50949"/>
    </source>
</evidence>
<dbReference type="AlphaFoldDB" id="A0A0U2LYQ5"/>